<comment type="similarity">
    <text evidence="2">Belongs to the ABC transporter superfamily.</text>
</comment>
<reference evidence="9 10" key="1">
    <citation type="journal article" date="2011" name="J. Bacteriol.">
        <title>Genome sequence of 'Pedosphaera parvula' Ellin514, an aerobic Verrucomicrobial isolate from pasture soil.</title>
        <authorList>
            <person name="Kant R."/>
            <person name="van Passel M.W."/>
            <person name="Sangwan P."/>
            <person name="Palva A."/>
            <person name="Lucas S."/>
            <person name="Copeland A."/>
            <person name="Lapidus A."/>
            <person name="Glavina Del Rio T."/>
            <person name="Dalin E."/>
            <person name="Tice H."/>
            <person name="Bruce D."/>
            <person name="Goodwin L."/>
            <person name="Pitluck S."/>
            <person name="Chertkov O."/>
            <person name="Larimer F.W."/>
            <person name="Land M.L."/>
            <person name="Hauser L."/>
            <person name="Brettin T.S."/>
            <person name="Detter J.C."/>
            <person name="Han S."/>
            <person name="de Vos W.M."/>
            <person name="Janssen P.H."/>
            <person name="Smidt H."/>
        </authorList>
    </citation>
    <scope>NUCLEOTIDE SEQUENCE [LARGE SCALE GENOMIC DNA]</scope>
    <source>
        <strain evidence="9 10">Ellin514</strain>
    </source>
</reference>
<protein>
    <submittedName>
        <fullName evidence="9">ABC transporter related-protein</fullName>
    </submittedName>
</protein>
<gene>
    <name evidence="9" type="ORF">Cflav_PD6263</name>
</gene>
<dbReference type="Pfam" id="PF00005">
    <property type="entry name" value="ABC_tran"/>
    <property type="match status" value="1"/>
</dbReference>
<evidence type="ECO:0000256" key="7">
    <source>
        <dbReference type="ARBA" id="ARBA00023136"/>
    </source>
</evidence>
<dbReference type="PANTHER" id="PTHR43166:SF9">
    <property type="entry name" value="GLUTAMATE_ASPARTATE IMPORT ATP-BINDING PROTEIN GLTL"/>
    <property type="match status" value="1"/>
</dbReference>
<dbReference type="GO" id="GO:0005886">
    <property type="term" value="C:plasma membrane"/>
    <property type="evidence" value="ECO:0007669"/>
    <property type="project" value="UniProtKB-SubCell"/>
</dbReference>
<dbReference type="GO" id="GO:0005524">
    <property type="term" value="F:ATP binding"/>
    <property type="evidence" value="ECO:0007669"/>
    <property type="project" value="UniProtKB-KW"/>
</dbReference>
<comment type="subcellular location">
    <subcellularLocation>
        <location evidence="1">Cell membrane</location>
        <topology evidence="1">Peripheral membrane protein</topology>
    </subcellularLocation>
</comment>
<dbReference type="InterPro" id="IPR003439">
    <property type="entry name" value="ABC_transporter-like_ATP-bd"/>
</dbReference>
<proteinExistence type="inferred from homology"/>
<accession>B9XHU4</accession>
<dbReference type="Gene3D" id="3.40.50.300">
    <property type="entry name" value="P-loop containing nucleotide triphosphate hydrolases"/>
    <property type="match status" value="1"/>
</dbReference>
<evidence type="ECO:0000256" key="1">
    <source>
        <dbReference type="ARBA" id="ARBA00004202"/>
    </source>
</evidence>
<dbReference type="Proteomes" id="UP000003688">
    <property type="component" value="Unassembled WGS sequence"/>
</dbReference>
<dbReference type="SMART" id="SM00382">
    <property type="entry name" value="AAA"/>
    <property type="match status" value="1"/>
</dbReference>
<dbReference type="OrthoDB" id="9789994at2"/>
<dbReference type="GO" id="GO:0016887">
    <property type="term" value="F:ATP hydrolysis activity"/>
    <property type="evidence" value="ECO:0007669"/>
    <property type="project" value="InterPro"/>
</dbReference>
<keyword evidence="7" id="KW-0472">Membrane</keyword>
<comment type="caution">
    <text evidence="9">The sequence shown here is derived from an EMBL/GenBank/DDBJ whole genome shotgun (WGS) entry which is preliminary data.</text>
</comment>
<evidence type="ECO:0000256" key="6">
    <source>
        <dbReference type="ARBA" id="ARBA00022840"/>
    </source>
</evidence>
<dbReference type="PROSITE" id="PS50893">
    <property type="entry name" value="ABC_TRANSPORTER_2"/>
    <property type="match status" value="1"/>
</dbReference>
<evidence type="ECO:0000256" key="5">
    <source>
        <dbReference type="ARBA" id="ARBA00022741"/>
    </source>
</evidence>
<evidence type="ECO:0000256" key="4">
    <source>
        <dbReference type="ARBA" id="ARBA00022475"/>
    </source>
</evidence>
<dbReference type="RefSeq" id="WP_007415388.1">
    <property type="nucleotide sequence ID" value="NZ_ABOX02000015.1"/>
</dbReference>
<evidence type="ECO:0000256" key="3">
    <source>
        <dbReference type="ARBA" id="ARBA00022448"/>
    </source>
</evidence>
<organism evidence="9 10">
    <name type="scientific">Pedosphaera parvula (strain Ellin514)</name>
    <dbReference type="NCBI Taxonomy" id="320771"/>
    <lineage>
        <taxon>Bacteria</taxon>
        <taxon>Pseudomonadati</taxon>
        <taxon>Verrucomicrobiota</taxon>
        <taxon>Pedosphaerae</taxon>
        <taxon>Pedosphaerales</taxon>
        <taxon>Pedosphaeraceae</taxon>
        <taxon>Pedosphaera</taxon>
    </lineage>
</organism>
<evidence type="ECO:0000256" key="2">
    <source>
        <dbReference type="ARBA" id="ARBA00005417"/>
    </source>
</evidence>
<dbReference type="InterPro" id="IPR050086">
    <property type="entry name" value="MetN_ABC_transporter-like"/>
</dbReference>
<dbReference type="STRING" id="320771.Cflav_PD6263"/>
<dbReference type="InterPro" id="IPR027417">
    <property type="entry name" value="P-loop_NTPase"/>
</dbReference>
<dbReference type="InterPro" id="IPR003593">
    <property type="entry name" value="AAA+_ATPase"/>
</dbReference>
<dbReference type="AlphaFoldDB" id="B9XHU4"/>
<keyword evidence="3" id="KW-0813">Transport</keyword>
<keyword evidence="10" id="KW-1185">Reference proteome</keyword>
<evidence type="ECO:0000259" key="8">
    <source>
        <dbReference type="PROSITE" id="PS50893"/>
    </source>
</evidence>
<keyword evidence="6" id="KW-0067">ATP-binding</keyword>
<evidence type="ECO:0000313" key="10">
    <source>
        <dbReference type="Proteomes" id="UP000003688"/>
    </source>
</evidence>
<keyword evidence="4" id="KW-1003">Cell membrane</keyword>
<name>B9XHU4_PEDPL</name>
<sequence length="265" mass="29237">MQTPPDTAPEGTPVIEMRGVNIGSLMNPKVTMLEGVDWTVQAGEFWVIAGMQGSGKSDLLSTAAGLISPQGGEYRLFGNEMPIFEGPLLKERLRIGLVFDGGQLFHHLTVGENVALPYRYHKGLSIQEAEPRLREVLKLTGLEDWAGSTPGAIGRNLKKRTGLARALILEPEVLLLDNPLGGLDLRQTSWWLGLMDQLAKGHEFLKGRPTTLVVTTDDLRHWRGRPKQFAILQEKRFVALGNKPEEAMAAHPIVKELLAEELPDI</sequence>
<feature type="domain" description="ABC transporter" evidence="8">
    <location>
        <begin position="17"/>
        <end position="259"/>
    </location>
</feature>
<dbReference type="EMBL" id="ABOX02000015">
    <property type="protein sequence ID" value="EEF60672.1"/>
    <property type="molecule type" value="Genomic_DNA"/>
</dbReference>
<dbReference type="PANTHER" id="PTHR43166">
    <property type="entry name" value="AMINO ACID IMPORT ATP-BINDING PROTEIN"/>
    <property type="match status" value="1"/>
</dbReference>
<dbReference type="SUPFAM" id="SSF52540">
    <property type="entry name" value="P-loop containing nucleoside triphosphate hydrolases"/>
    <property type="match status" value="1"/>
</dbReference>
<evidence type="ECO:0000313" key="9">
    <source>
        <dbReference type="EMBL" id="EEF60672.1"/>
    </source>
</evidence>
<keyword evidence="5" id="KW-0547">Nucleotide-binding</keyword>